<sequence>MSGPERVTLDLAGRRLEIEVDWVGPRDADRPLLVFLHEGLGSVAMWKDFPAALCDACGVRGLVYSRPGYGRSTPRAPGERWGVDFMHREAEQVLPALLDALGVDAPYALFGHSDGGSIALIHAARFAPRVSAAVVMAPHWVVEAFGLVSIRAAREAYEHGDLREKLAKYHADVDSAFYGWNDIWLNHAFESWTIESLLAQIACPVLAIQGTGDPYGTMRQIERIAEAVPATRLVKLAECGHSPHRDRPDAVIAATRDFLNQAITGRQR</sequence>
<organism evidence="2 3">
    <name type="scientific">Piscinibacter koreensis</name>
    <dbReference type="NCBI Taxonomy" id="2742824"/>
    <lineage>
        <taxon>Bacteria</taxon>
        <taxon>Pseudomonadati</taxon>
        <taxon>Pseudomonadota</taxon>
        <taxon>Betaproteobacteria</taxon>
        <taxon>Burkholderiales</taxon>
        <taxon>Sphaerotilaceae</taxon>
        <taxon>Piscinibacter</taxon>
    </lineage>
</organism>
<keyword evidence="2" id="KW-0378">Hydrolase</keyword>
<dbReference type="SUPFAM" id="SSF53474">
    <property type="entry name" value="alpha/beta-Hydrolases"/>
    <property type="match status" value="1"/>
</dbReference>
<dbReference type="Proteomes" id="UP000529637">
    <property type="component" value="Unassembled WGS sequence"/>
</dbReference>
<comment type="caution">
    <text evidence="2">The sequence shown here is derived from an EMBL/GenBank/DDBJ whole genome shotgun (WGS) entry which is preliminary data.</text>
</comment>
<dbReference type="EMBL" id="JABWMJ010000001">
    <property type="protein sequence ID" value="NUZ04742.1"/>
    <property type="molecule type" value="Genomic_DNA"/>
</dbReference>
<evidence type="ECO:0000259" key="1">
    <source>
        <dbReference type="Pfam" id="PF12697"/>
    </source>
</evidence>
<dbReference type="GO" id="GO:0016020">
    <property type="term" value="C:membrane"/>
    <property type="evidence" value="ECO:0007669"/>
    <property type="project" value="TreeGrafter"/>
</dbReference>
<evidence type="ECO:0000313" key="2">
    <source>
        <dbReference type="EMBL" id="NUZ04742.1"/>
    </source>
</evidence>
<dbReference type="RefSeq" id="WP_176065916.1">
    <property type="nucleotide sequence ID" value="NZ_JABWMJ010000001.1"/>
</dbReference>
<feature type="domain" description="AB hydrolase-1" evidence="1">
    <location>
        <begin position="33"/>
        <end position="254"/>
    </location>
</feature>
<proteinExistence type="predicted"/>
<name>A0A7Y6TVB0_9BURK</name>
<dbReference type="AlphaFoldDB" id="A0A7Y6TVB0"/>
<dbReference type="Gene3D" id="3.40.50.1820">
    <property type="entry name" value="alpha/beta hydrolase"/>
    <property type="match status" value="1"/>
</dbReference>
<reference evidence="2 3" key="1">
    <citation type="submission" date="2020-06" db="EMBL/GenBank/DDBJ databases">
        <title>Schlegella sp. ID0723 isolated from air conditioner.</title>
        <authorList>
            <person name="Kim D.Y."/>
            <person name="Kim D.-U."/>
        </authorList>
    </citation>
    <scope>NUCLEOTIDE SEQUENCE [LARGE SCALE GENOMIC DNA]</scope>
    <source>
        <strain evidence="2 3">ID0723</strain>
    </source>
</reference>
<dbReference type="InterPro" id="IPR050266">
    <property type="entry name" value="AB_hydrolase_sf"/>
</dbReference>
<gene>
    <name evidence="2" type="ORF">HQN59_03105</name>
</gene>
<protein>
    <submittedName>
        <fullName evidence="2">Alpha/beta hydrolase</fullName>
    </submittedName>
</protein>
<dbReference type="InterPro" id="IPR029058">
    <property type="entry name" value="AB_hydrolase_fold"/>
</dbReference>
<accession>A0A7Y6TVB0</accession>
<dbReference type="PANTHER" id="PTHR43798:SF33">
    <property type="entry name" value="HYDROLASE, PUTATIVE (AFU_ORTHOLOGUE AFUA_2G14860)-RELATED"/>
    <property type="match status" value="1"/>
</dbReference>
<evidence type="ECO:0000313" key="3">
    <source>
        <dbReference type="Proteomes" id="UP000529637"/>
    </source>
</evidence>
<dbReference type="Pfam" id="PF12697">
    <property type="entry name" value="Abhydrolase_6"/>
    <property type="match status" value="1"/>
</dbReference>
<keyword evidence="3" id="KW-1185">Reference proteome</keyword>
<dbReference type="PANTHER" id="PTHR43798">
    <property type="entry name" value="MONOACYLGLYCEROL LIPASE"/>
    <property type="match status" value="1"/>
</dbReference>
<dbReference type="GO" id="GO:0016787">
    <property type="term" value="F:hydrolase activity"/>
    <property type="evidence" value="ECO:0007669"/>
    <property type="project" value="UniProtKB-KW"/>
</dbReference>
<dbReference type="InterPro" id="IPR000073">
    <property type="entry name" value="AB_hydrolase_1"/>
</dbReference>